<evidence type="ECO:0000259" key="12">
    <source>
        <dbReference type="Pfam" id="PF20653"/>
    </source>
</evidence>
<dbReference type="EMBL" id="CAADRA010000233">
    <property type="protein sequence ID" value="VFT79415.1"/>
    <property type="molecule type" value="Genomic_DNA"/>
</dbReference>
<protein>
    <recommendedName>
        <fullName evidence="3 9">Conserved oligomeric Golgi complex subunit 6</fullName>
        <shortName evidence="9">COG complex subunit 6</shortName>
    </recommendedName>
    <alternativeName>
        <fullName evidence="8 9">Component of oligomeric Golgi complex 6</fullName>
    </alternativeName>
</protein>
<dbReference type="GO" id="GO:0015031">
    <property type="term" value="P:protein transport"/>
    <property type="evidence" value="ECO:0007669"/>
    <property type="project" value="UniProtKB-KW"/>
</dbReference>
<evidence type="ECO:0000256" key="5">
    <source>
        <dbReference type="ARBA" id="ARBA00022927"/>
    </source>
</evidence>
<reference evidence="14 15" key="1">
    <citation type="submission" date="2019-03" db="EMBL/GenBank/DDBJ databases">
        <authorList>
            <person name="Gaulin E."/>
            <person name="Dumas B."/>
        </authorList>
    </citation>
    <scope>NUCLEOTIDE SEQUENCE [LARGE SCALE GENOMIC DNA]</scope>
    <source>
        <strain evidence="14">CBS 568.67</strain>
    </source>
</reference>
<evidence type="ECO:0000256" key="3">
    <source>
        <dbReference type="ARBA" id="ARBA00020973"/>
    </source>
</evidence>
<evidence type="ECO:0000256" key="8">
    <source>
        <dbReference type="ARBA" id="ARBA00031348"/>
    </source>
</evidence>
<dbReference type="PANTHER" id="PTHR21506:SF0">
    <property type="entry name" value="CONSERVED OLIGOMERIC GOLGI COMPLEX SUBUNIT 6"/>
    <property type="match status" value="1"/>
</dbReference>
<keyword evidence="15" id="KW-1185">Reference proteome</keyword>
<proteinExistence type="inferred from homology"/>
<comment type="function">
    <text evidence="9">Required for normal Golgi function.</text>
</comment>
<evidence type="ECO:0000259" key="11">
    <source>
        <dbReference type="Pfam" id="PF06419"/>
    </source>
</evidence>
<accession>A0A485KCP5</accession>
<dbReference type="InterPro" id="IPR048368">
    <property type="entry name" value="COG6_N"/>
</dbReference>
<evidence type="ECO:0000256" key="1">
    <source>
        <dbReference type="ARBA" id="ARBA00004395"/>
    </source>
</evidence>
<evidence type="ECO:0000256" key="4">
    <source>
        <dbReference type="ARBA" id="ARBA00022448"/>
    </source>
</evidence>
<keyword evidence="5 9" id="KW-0653">Protein transport</keyword>
<evidence type="ECO:0000256" key="9">
    <source>
        <dbReference type="RuleBase" id="RU365075"/>
    </source>
</evidence>
<evidence type="ECO:0000256" key="7">
    <source>
        <dbReference type="ARBA" id="ARBA00023136"/>
    </source>
</evidence>
<keyword evidence="10" id="KW-0175">Coiled coil</keyword>
<dbReference type="Pfam" id="PF20653">
    <property type="entry name" value="COG6_C"/>
    <property type="match status" value="1"/>
</dbReference>
<organism evidence="14 15">
    <name type="scientific">Aphanomyces stellatus</name>
    <dbReference type="NCBI Taxonomy" id="120398"/>
    <lineage>
        <taxon>Eukaryota</taxon>
        <taxon>Sar</taxon>
        <taxon>Stramenopiles</taxon>
        <taxon>Oomycota</taxon>
        <taxon>Saprolegniomycetes</taxon>
        <taxon>Saprolegniales</taxon>
        <taxon>Verrucalvaceae</taxon>
        <taxon>Aphanomyces</taxon>
    </lineage>
</organism>
<dbReference type="GO" id="GO:0000139">
    <property type="term" value="C:Golgi membrane"/>
    <property type="evidence" value="ECO:0007669"/>
    <property type="project" value="UniProtKB-SubCell"/>
</dbReference>
<name>A0A485KCP5_9STRA</name>
<dbReference type="Proteomes" id="UP000332933">
    <property type="component" value="Unassembled WGS sequence"/>
</dbReference>
<keyword evidence="7 9" id="KW-0472">Membrane</keyword>
<keyword evidence="4 9" id="KW-0813">Transport</keyword>
<evidence type="ECO:0000256" key="2">
    <source>
        <dbReference type="ARBA" id="ARBA00011023"/>
    </source>
</evidence>
<comment type="similarity">
    <text evidence="2 9">Belongs to the COG6 family.</text>
</comment>
<feature type="domain" description="Conserved Oligomeric Golgi complex subunit 6 C-terminal" evidence="12">
    <location>
        <begin position="190"/>
        <end position="620"/>
    </location>
</feature>
<dbReference type="InterPro" id="IPR048369">
    <property type="entry name" value="COG6_C"/>
</dbReference>
<dbReference type="AlphaFoldDB" id="A0A485KCP5"/>
<dbReference type="InterPro" id="IPR010490">
    <property type="entry name" value="COG6"/>
</dbReference>
<dbReference type="EMBL" id="VJMH01000233">
    <property type="protein sequence ID" value="KAF0717594.1"/>
    <property type="molecule type" value="Genomic_DNA"/>
</dbReference>
<dbReference type="GO" id="GO:0006891">
    <property type="term" value="P:intra-Golgi vesicle-mediated transport"/>
    <property type="evidence" value="ECO:0007669"/>
    <property type="project" value="UniProtKB-UniRule"/>
</dbReference>
<dbReference type="OrthoDB" id="272987at2759"/>
<evidence type="ECO:0000313" key="15">
    <source>
        <dbReference type="Proteomes" id="UP000332933"/>
    </source>
</evidence>
<comment type="subcellular location">
    <subcellularLocation>
        <location evidence="1 9">Golgi apparatus membrane</location>
        <topology evidence="1 9">Peripheral membrane protein</topology>
    </subcellularLocation>
</comment>
<gene>
    <name evidence="14" type="primary">Aste57867_2212</name>
    <name evidence="13" type="ORF">As57867_002207</name>
    <name evidence="14" type="ORF">ASTE57867_2212</name>
</gene>
<dbReference type="SMART" id="SM01087">
    <property type="entry name" value="COG6"/>
    <property type="match status" value="1"/>
</dbReference>
<dbReference type="GO" id="GO:0017119">
    <property type="term" value="C:Golgi transport complex"/>
    <property type="evidence" value="ECO:0007669"/>
    <property type="project" value="UniProtKB-UniRule"/>
</dbReference>
<feature type="coiled-coil region" evidence="10">
    <location>
        <begin position="62"/>
        <end position="89"/>
    </location>
</feature>
<comment type="subunit">
    <text evidence="9">Component of the conserved oligomeric Golgi complex.</text>
</comment>
<keyword evidence="6 9" id="KW-0333">Golgi apparatus</keyword>
<evidence type="ECO:0000256" key="10">
    <source>
        <dbReference type="SAM" id="Coils"/>
    </source>
</evidence>
<dbReference type="PANTHER" id="PTHR21506">
    <property type="entry name" value="COMPONENT OF OLIGOMERIC GOLGI COMPLEX 6"/>
    <property type="match status" value="1"/>
</dbReference>
<dbReference type="Pfam" id="PF06419">
    <property type="entry name" value="COG6_N"/>
    <property type="match status" value="1"/>
</dbReference>
<evidence type="ECO:0000256" key="6">
    <source>
        <dbReference type="ARBA" id="ARBA00023034"/>
    </source>
</evidence>
<evidence type="ECO:0000313" key="14">
    <source>
        <dbReference type="EMBL" id="VFT79415.1"/>
    </source>
</evidence>
<evidence type="ECO:0000313" key="13">
    <source>
        <dbReference type="EMBL" id="KAF0717594.1"/>
    </source>
</evidence>
<sequence>MSVLLQHRVKKLLANQSELTHAKSLLDSIPTLIPSEDAATTSSAALRQSLKGRLDQASVDVAEGVLREMEALLGLMDDLKKQADVMDRKCRHVLSFLDTTERTSNEFVAQAAALRTEQQAIQDELDSTKDFLQKYQVALVDMKLLEDAAPLAETHATDDALSSFFQLMHRLASIRTNCEALVAQTPASSSLELLDEVCKAQQAAFDKLYQWAIVQCNLVDESDMEAGGGGSPNRMLPQAIRFLHAKPEFYAYCKDTIAQSRRSSLLRRFVDALTRGGPNGIPRPIEIHAHDPVRYAGDMLAWVHQTAVGESDFFRVLFDGHDVPLLLGQACAGLARPLQIRLQQLLRGPTPIALLQLYPVLHVVAYYRGILSTMVTPDSDLSVALAESHALAKESFVMTWHTHLATYHGTLQGNVEFSLAVAHPTLDLAHKTGHLLDSYLDALLPDGVQDAEVATVLTPLVQTLLTPLTTSSSSLPTSETNVFTLNQLACVYATLSRYDVAKPWLDQLQVAMDASVATLAHAQTEMIVQRHGLTPMLATTPATMDPDQLRLHVHSFCTQLMALELPVLDRIGPPEWRNRAETQACEALCHVYDMVYAYATSHEYLAATVVHTPQEMRTILDI</sequence>
<reference evidence="13" key="2">
    <citation type="submission" date="2019-06" db="EMBL/GenBank/DDBJ databases">
        <title>Genomics analysis of Aphanomyces spp. identifies a new class of oomycete effector associated with host adaptation.</title>
        <authorList>
            <person name="Gaulin E."/>
        </authorList>
    </citation>
    <scope>NUCLEOTIDE SEQUENCE</scope>
    <source>
        <strain evidence="13">CBS 578.67</strain>
    </source>
</reference>
<feature type="domain" description="Conserved oligomeric complex COG6 N-terminal" evidence="11">
    <location>
        <begin position="40"/>
        <end position="146"/>
    </location>
</feature>